<accession>A0AA88P6E1</accession>
<feature type="compositionally biased region" description="Basic and acidic residues" evidence="1">
    <location>
        <begin position="1"/>
        <end position="10"/>
    </location>
</feature>
<evidence type="ECO:0000313" key="2">
    <source>
        <dbReference type="EMBL" id="KAK2873998.1"/>
    </source>
</evidence>
<reference evidence="2" key="1">
    <citation type="submission" date="2023-08" db="EMBL/GenBank/DDBJ databases">
        <title>Chromosome-level Genome Assembly of mud carp (Cirrhinus molitorella).</title>
        <authorList>
            <person name="Liu H."/>
        </authorList>
    </citation>
    <scope>NUCLEOTIDE SEQUENCE</scope>
    <source>
        <strain evidence="2">Prfri</strain>
        <tissue evidence="2">Muscle</tissue>
    </source>
</reference>
<dbReference type="AlphaFoldDB" id="A0AA88P6E1"/>
<sequence>MCRHVIKDRSASSSPNIRKPPESDLYSLMEFEKEPTAACRAASISIKYMKGDSRESPASNTCLDYFAYPSGAFTSAEIQFGGLSSPWRCLQIT</sequence>
<evidence type="ECO:0000313" key="3">
    <source>
        <dbReference type="Proteomes" id="UP001187343"/>
    </source>
</evidence>
<proteinExistence type="predicted"/>
<gene>
    <name evidence="2" type="ORF">Q8A67_021151</name>
</gene>
<organism evidence="2 3">
    <name type="scientific">Cirrhinus molitorella</name>
    <name type="common">mud carp</name>
    <dbReference type="NCBI Taxonomy" id="172907"/>
    <lineage>
        <taxon>Eukaryota</taxon>
        <taxon>Metazoa</taxon>
        <taxon>Chordata</taxon>
        <taxon>Craniata</taxon>
        <taxon>Vertebrata</taxon>
        <taxon>Euteleostomi</taxon>
        <taxon>Actinopterygii</taxon>
        <taxon>Neopterygii</taxon>
        <taxon>Teleostei</taxon>
        <taxon>Ostariophysi</taxon>
        <taxon>Cypriniformes</taxon>
        <taxon>Cyprinidae</taxon>
        <taxon>Labeoninae</taxon>
        <taxon>Labeonini</taxon>
        <taxon>Cirrhinus</taxon>
    </lineage>
</organism>
<protein>
    <submittedName>
        <fullName evidence="2">Uncharacterized protein</fullName>
    </submittedName>
</protein>
<comment type="caution">
    <text evidence="2">The sequence shown here is derived from an EMBL/GenBank/DDBJ whole genome shotgun (WGS) entry which is preliminary data.</text>
</comment>
<feature type="region of interest" description="Disordered" evidence="1">
    <location>
        <begin position="1"/>
        <end position="21"/>
    </location>
</feature>
<evidence type="ECO:0000256" key="1">
    <source>
        <dbReference type="SAM" id="MobiDB-lite"/>
    </source>
</evidence>
<dbReference type="Proteomes" id="UP001187343">
    <property type="component" value="Unassembled WGS sequence"/>
</dbReference>
<keyword evidence="3" id="KW-1185">Reference proteome</keyword>
<name>A0AA88P6E1_9TELE</name>
<dbReference type="EMBL" id="JAUYZG010000021">
    <property type="protein sequence ID" value="KAK2873998.1"/>
    <property type="molecule type" value="Genomic_DNA"/>
</dbReference>